<gene>
    <name evidence="7" type="ORF">SAMN05216490_4237</name>
</gene>
<evidence type="ECO:0000313" key="7">
    <source>
        <dbReference type="EMBL" id="SDT59813.1"/>
    </source>
</evidence>
<dbReference type="InterPro" id="IPR002035">
    <property type="entry name" value="VWF_A"/>
</dbReference>
<dbReference type="PANTHER" id="PTHR22550:SF5">
    <property type="entry name" value="LEUCINE ZIPPER PROTEIN 4"/>
    <property type="match status" value="1"/>
</dbReference>
<evidence type="ECO:0000256" key="4">
    <source>
        <dbReference type="ARBA" id="ARBA00023136"/>
    </source>
</evidence>
<proteinExistence type="predicted"/>
<dbReference type="PRINTS" id="PR00453">
    <property type="entry name" value="VWFADOMAIN"/>
</dbReference>
<dbReference type="InterPro" id="IPR050768">
    <property type="entry name" value="UPF0353/GerABKA_families"/>
</dbReference>
<dbReference type="Pfam" id="PF13519">
    <property type="entry name" value="VWA_2"/>
    <property type="match status" value="1"/>
</dbReference>
<evidence type="ECO:0000259" key="6">
    <source>
        <dbReference type="PROSITE" id="PS50234"/>
    </source>
</evidence>
<dbReference type="AlphaFoldDB" id="A0A1H2BNN9"/>
<evidence type="ECO:0000256" key="5">
    <source>
        <dbReference type="SAM" id="Phobius"/>
    </source>
</evidence>
<feature type="domain" description="VWFA" evidence="6">
    <location>
        <begin position="91"/>
        <end position="227"/>
    </location>
</feature>
<dbReference type="InterPro" id="IPR036465">
    <property type="entry name" value="vWFA_dom_sf"/>
</dbReference>
<dbReference type="OrthoDB" id="6206554at2"/>
<evidence type="ECO:0000313" key="8">
    <source>
        <dbReference type="Proteomes" id="UP000199679"/>
    </source>
</evidence>
<keyword evidence="2 5" id="KW-0812">Transmembrane</keyword>
<evidence type="ECO:0000256" key="2">
    <source>
        <dbReference type="ARBA" id="ARBA00022692"/>
    </source>
</evidence>
<dbReference type="SUPFAM" id="SSF53300">
    <property type="entry name" value="vWA-like"/>
    <property type="match status" value="1"/>
</dbReference>
<evidence type="ECO:0000256" key="1">
    <source>
        <dbReference type="ARBA" id="ARBA00022475"/>
    </source>
</evidence>
<reference evidence="7 8" key="1">
    <citation type="submission" date="2016-10" db="EMBL/GenBank/DDBJ databases">
        <authorList>
            <person name="de Groot N.N."/>
        </authorList>
    </citation>
    <scope>NUCLEOTIDE SEQUENCE [LARGE SCALE GENOMIC DNA]</scope>
    <source>
        <strain evidence="7 8">MP1X4</strain>
    </source>
</reference>
<keyword evidence="8" id="KW-1185">Reference proteome</keyword>
<evidence type="ECO:0000256" key="3">
    <source>
        <dbReference type="ARBA" id="ARBA00022989"/>
    </source>
</evidence>
<dbReference type="Proteomes" id="UP000199679">
    <property type="component" value="Chromosome I"/>
</dbReference>
<keyword evidence="1" id="KW-1003">Cell membrane</keyword>
<organism evidence="7 8">
    <name type="scientific">Mucilaginibacter mallensis</name>
    <dbReference type="NCBI Taxonomy" id="652787"/>
    <lineage>
        <taxon>Bacteria</taxon>
        <taxon>Pseudomonadati</taxon>
        <taxon>Bacteroidota</taxon>
        <taxon>Sphingobacteriia</taxon>
        <taxon>Sphingobacteriales</taxon>
        <taxon>Sphingobacteriaceae</taxon>
        <taxon>Mucilaginibacter</taxon>
    </lineage>
</organism>
<dbReference type="PANTHER" id="PTHR22550">
    <property type="entry name" value="SPORE GERMINATION PROTEIN"/>
    <property type="match status" value="1"/>
</dbReference>
<feature type="transmembrane region" description="Helical" evidence="5">
    <location>
        <begin position="55"/>
        <end position="74"/>
    </location>
</feature>
<keyword evidence="3 5" id="KW-1133">Transmembrane helix</keyword>
<protein>
    <submittedName>
        <fullName evidence="7">Ca-activated chloride channel family protein</fullName>
    </submittedName>
</protein>
<feature type="transmembrane region" description="Helical" evidence="5">
    <location>
        <begin position="310"/>
        <end position="327"/>
    </location>
</feature>
<dbReference type="SMART" id="SM00327">
    <property type="entry name" value="VWA"/>
    <property type="match status" value="1"/>
</dbReference>
<dbReference type="RefSeq" id="WP_091377750.1">
    <property type="nucleotide sequence ID" value="NZ_LT629740.1"/>
</dbReference>
<dbReference type="STRING" id="652787.SAMN05216490_4237"/>
<accession>A0A1H2BNN9</accession>
<sequence length="346" mass="38478">MLRFAHTYFLWALLLVPLFVVLFMLMRRWKKKALAAFGDRAVIGRIMPEVSFSRPTLKFIFFIVAYALLIIGLADPQIGTRTEEKKSKGADIMILLDVSNSMLAQDFPPNRLENAKRALSQLIDNLHDDRIGIIVFAGEAYVQLPMTTDYSAAKLFLNTINTNIVPVQGTAIGAAIDMGMKSYDFKDNTSKAMILMTDGENHEDDAVVAAESAHDKAVVIHVVGFGSPQGAPVPIYDNGKQIGFHTDSAGHTVISKLSEDMCKEIATAGHGIYIRATSANSGLGIVMDQIGKMQQKTYDSKQFKDFEDRFQFFLAIAMLLLVAEFFISNRKSLRLSRLKLFEVKKP</sequence>
<dbReference type="PROSITE" id="PS50234">
    <property type="entry name" value="VWFA"/>
    <property type="match status" value="1"/>
</dbReference>
<dbReference type="EMBL" id="LT629740">
    <property type="protein sequence ID" value="SDT59813.1"/>
    <property type="molecule type" value="Genomic_DNA"/>
</dbReference>
<keyword evidence="4 5" id="KW-0472">Membrane</keyword>
<name>A0A1H2BNN9_MUCMA</name>
<dbReference type="Gene3D" id="3.40.50.410">
    <property type="entry name" value="von Willebrand factor, type A domain"/>
    <property type="match status" value="1"/>
</dbReference>
<feature type="transmembrane region" description="Helical" evidence="5">
    <location>
        <begin position="6"/>
        <end position="25"/>
    </location>
</feature>